<reference evidence="1 2" key="1">
    <citation type="journal article" date="2021" name="ISME Commun">
        <title>Automated analysis of genomic sequences facilitates high-throughput and comprehensive description of bacteria.</title>
        <authorList>
            <person name="Hitch T.C.A."/>
        </authorList>
    </citation>
    <scope>NUCLEOTIDE SEQUENCE [LARGE SCALE GENOMIC DNA]</scope>
    <source>
        <strain evidence="1 2">Sanger_23</strain>
    </source>
</reference>
<comment type="caution">
    <text evidence="1">The sequence shown here is derived from an EMBL/GenBank/DDBJ whole genome shotgun (WGS) entry which is preliminary data.</text>
</comment>
<evidence type="ECO:0000313" key="2">
    <source>
        <dbReference type="Proteomes" id="UP001652409"/>
    </source>
</evidence>
<dbReference type="RefSeq" id="WP_158422101.1">
    <property type="nucleotide sequence ID" value="NZ_JAOQJL010000027.1"/>
</dbReference>
<sequence>MIMKRNLTRWKKYILVFVIAIFMLLCFGQQRVQAAIIRENTQDGFKLSGTGTMDVQSGNSFRYYLGYQVPSEESMDYRVDVTMTFPNTELTPGRVSVWLGDNSTYLYPNGSNVLQGSGTFNESDELEFMEIFTYYDSYISESYVDFNITVNVRENRKNADITIYPPEKSYDKTTGTFLVTVDDPYILDPLKDTSKYSVSISDSSVGKVTGITPGSGDSVDVNVYFYKAGSAELIFKYGNQTRKVSFTVSKTVITVAKSISLKVGDTTMFSSYVFKTGGGSITIKKVKSSNKKIVDAAGGFIIAKKPGTAKVSALVNGKRRTITVIVGKKSAPKPTLKQLQVKVTGYKYYPTSGKTYYRTKFTNKSKSTITKVKLKFTMTINETMTRTKTFKVNIKPGKTKTMTLNIGKLIADPSNIKVKCLRIWYK</sequence>
<organism evidence="1 2">
    <name type="scientific">Blautia ammoniilytica</name>
    <dbReference type="NCBI Taxonomy" id="2981782"/>
    <lineage>
        <taxon>Bacteria</taxon>
        <taxon>Bacillati</taxon>
        <taxon>Bacillota</taxon>
        <taxon>Clostridia</taxon>
        <taxon>Lachnospirales</taxon>
        <taxon>Lachnospiraceae</taxon>
        <taxon>Blautia</taxon>
    </lineage>
</organism>
<accession>A0ABT2TVL1</accession>
<dbReference type="CDD" id="cd02795">
    <property type="entry name" value="CBM6-CBM35-CBM36_like"/>
    <property type="match status" value="1"/>
</dbReference>
<dbReference type="Proteomes" id="UP001652409">
    <property type="component" value="Unassembled WGS sequence"/>
</dbReference>
<evidence type="ECO:0008006" key="3">
    <source>
        <dbReference type="Google" id="ProtNLM"/>
    </source>
</evidence>
<name>A0ABT2TVL1_9FIRM</name>
<keyword evidence="2" id="KW-1185">Reference proteome</keyword>
<dbReference type="EMBL" id="JAOQJL010000027">
    <property type="protein sequence ID" value="MCU6766269.1"/>
    <property type="molecule type" value="Genomic_DNA"/>
</dbReference>
<proteinExistence type="predicted"/>
<protein>
    <recommendedName>
        <fullName evidence="3">BIG2 domain-containing protein</fullName>
    </recommendedName>
</protein>
<gene>
    <name evidence="1" type="ORF">OCV61_12725</name>
</gene>
<evidence type="ECO:0000313" key="1">
    <source>
        <dbReference type="EMBL" id="MCU6766269.1"/>
    </source>
</evidence>